<protein>
    <submittedName>
        <fullName evidence="2">Uncharacterized protein</fullName>
    </submittedName>
</protein>
<organism evidence="2">
    <name type="scientific">Clastoptera arizonana</name>
    <name type="common">Arizona spittle bug</name>
    <dbReference type="NCBI Taxonomy" id="38151"/>
    <lineage>
        <taxon>Eukaryota</taxon>
        <taxon>Metazoa</taxon>
        <taxon>Ecdysozoa</taxon>
        <taxon>Arthropoda</taxon>
        <taxon>Hexapoda</taxon>
        <taxon>Insecta</taxon>
        <taxon>Pterygota</taxon>
        <taxon>Neoptera</taxon>
        <taxon>Paraneoptera</taxon>
        <taxon>Hemiptera</taxon>
        <taxon>Auchenorrhyncha</taxon>
        <taxon>Cercopoidea</taxon>
        <taxon>Clastopteridae</taxon>
        <taxon>Clastoptera</taxon>
    </lineage>
</organism>
<dbReference type="AlphaFoldDB" id="A0A1B6EC41"/>
<sequence>FNPCVVESQRDFHAKKLKDSIPSSIIETTTPTLPITSPKTTITARTVKVTPMFETTVKIPTTTTKTTTTTPVQVTTLITTTTKETTTRLPTTETTTRLPTTETTTRLPTTETTT</sequence>
<evidence type="ECO:0000256" key="1">
    <source>
        <dbReference type="SAM" id="MobiDB-lite"/>
    </source>
</evidence>
<reference evidence="2" key="1">
    <citation type="submission" date="2015-12" db="EMBL/GenBank/DDBJ databases">
        <title>De novo transcriptome assembly of four potential Pierce s Disease insect vectors from Arizona vineyards.</title>
        <authorList>
            <person name="Tassone E.E."/>
        </authorList>
    </citation>
    <scope>NUCLEOTIDE SEQUENCE</scope>
</reference>
<feature type="region of interest" description="Disordered" evidence="1">
    <location>
        <begin position="79"/>
        <end position="114"/>
    </location>
</feature>
<feature type="non-terminal residue" evidence="2">
    <location>
        <position position="1"/>
    </location>
</feature>
<feature type="non-terminal residue" evidence="2">
    <location>
        <position position="114"/>
    </location>
</feature>
<gene>
    <name evidence="2" type="ORF">g.44685</name>
</gene>
<name>A0A1B6EC41_9HEMI</name>
<dbReference type="EMBL" id="GEDC01001792">
    <property type="protein sequence ID" value="JAS35506.1"/>
    <property type="molecule type" value="Transcribed_RNA"/>
</dbReference>
<accession>A0A1B6EC41</accession>
<proteinExistence type="predicted"/>
<evidence type="ECO:0000313" key="2">
    <source>
        <dbReference type="EMBL" id="JAS35506.1"/>
    </source>
</evidence>